<feature type="compositionally biased region" description="Polar residues" evidence="3">
    <location>
        <begin position="80"/>
        <end position="94"/>
    </location>
</feature>
<feature type="coiled-coil region" evidence="2">
    <location>
        <begin position="115"/>
        <end position="194"/>
    </location>
</feature>
<dbReference type="PANTHER" id="PTHR24111:SF0">
    <property type="entry name" value="LEUCINE-RICH REPEAT-CONTAINING PROTEIN"/>
    <property type="match status" value="1"/>
</dbReference>
<evidence type="ECO:0000256" key="1">
    <source>
        <dbReference type="ARBA" id="ARBA00022737"/>
    </source>
</evidence>
<evidence type="ECO:0000256" key="3">
    <source>
        <dbReference type="SAM" id="MobiDB-lite"/>
    </source>
</evidence>
<dbReference type="InterPro" id="IPR032675">
    <property type="entry name" value="LRR_dom_sf"/>
</dbReference>
<proteinExistence type="predicted"/>
<comment type="caution">
    <text evidence="4">The sequence shown here is derived from an EMBL/GenBank/DDBJ whole genome shotgun (WGS) entry which is preliminary data.</text>
</comment>
<protein>
    <submittedName>
        <fullName evidence="4">Uncharacterized protein</fullName>
    </submittedName>
</protein>
<reference evidence="4 5" key="1">
    <citation type="journal article" date="2012" name="Genome Biol.">
        <title>Genome and low-iron response of an oceanic diatom adapted to chronic iron limitation.</title>
        <authorList>
            <person name="Lommer M."/>
            <person name="Specht M."/>
            <person name="Roy A.S."/>
            <person name="Kraemer L."/>
            <person name="Andreson R."/>
            <person name="Gutowska M.A."/>
            <person name="Wolf J."/>
            <person name="Bergner S.V."/>
            <person name="Schilhabel M.B."/>
            <person name="Klostermeier U.C."/>
            <person name="Beiko R.G."/>
            <person name="Rosenstiel P."/>
            <person name="Hippler M."/>
            <person name="Laroche J."/>
        </authorList>
    </citation>
    <scope>NUCLEOTIDE SEQUENCE [LARGE SCALE GENOMIC DNA]</scope>
    <source>
        <strain evidence="4 5">CCMP1005</strain>
    </source>
</reference>
<evidence type="ECO:0000256" key="2">
    <source>
        <dbReference type="SAM" id="Coils"/>
    </source>
</evidence>
<evidence type="ECO:0000313" key="4">
    <source>
        <dbReference type="EMBL" id="EJK47619.1"/>
    </source>
</evidence>
<dbReference type="SMART" id="SM00368">
    <property type="entry name" value="LRR_RI"/>
    <property type="match status" value="2"/>
</dbReference>
<accession>K0R6R0</accession>
<dbReference type="OrthoDB" id="65413at2759"/>
<name>K0R6R0_THAOC</name>
<evidence type="ECO:0000313" key="5">
    <source>
        <dbReference type="Proteomes" id="UP000266841"/>
    </source>
</evidence>
<feature type="region of interest" description="Disordered" evidence="3">
    <location>
        <begin position="77"/>
        <end position="114"/>
    </location>
</feature>
<keyword evidence="1" id="KW-0677">Repeat</keyword>
<dbReference type="EMBL" id="AGNL01046786">
    <property type="protein sequence ID" value="EJK47619.1"/>
    <property type="molecule type" value="Genomic_DNA"/>
</dbReference>
<dbReference type="SUPFAM" id="SSF52047">
    <property type="entry name" value="RNI-like"/>
    <property type="match status" value="1"/>
</dbReference>
<dbReference type="InterPro" id="IPR052201">
    <property type="entry name" value="LRR-containing_regulator"/>
</dbReference>
<dbReference type="PANTHER" id="PTHR24111">
    <property type="entry name" value="LEUCINE-RICH REPEAT-CONTAINING PROTEIN 34"/>
    <property type="match status" value="1"/>
</dbReference>
<dbReference type="Gene3D" id="3.80.10.10">
    <property type="entry name" value="Ribonuclease Inhibitor"/>
    <property type="match status" value="1"/>
</dbReference>
<dbReference type="AlphaFoldDB" id="K0R6R0"/>
<gene>
    <name evidence="4" type="ORF">THAOC_33648</name>
</gene>
<keyword evidence="2" id="KW-0175">Coiled coil</keyword>
<organism evidence="4 5">
    <name type="scientific">Thalassiosira oceanica</name>
    <name type="common">Marine diatom</name>
    <dbReference type="NCBI Taxonomy" id="159749"/>
    <lineage>
        <taxon>Eukaryota</taxon>
        <taxon>Sar</taxon>
        <taxon>Stramenopiles</taxon>
        <taxon>Ochrophyta</taxon>
        <taxon>Bacillariophyta</taxon>
        <taxon>Coscinodiscophyceae</taxon>
        <taxon>Thalassiosirophycidae</taxon>
        <taxon>Thalassiosirales</taxon>
        <taxon>Thalassiosiraceae</taxon>
        <taxon>Thalassiosira</taxon>
    </lineage>
</organism>
<dbReference type="Proteomes" id="UP000266841">
    <property type="component" value="Unassembled WGS sequence"/>
</dbReference>
<sequence length="631" mass="72098">MRSAVRVCCHRAGGHLLFRDRPPARGVEGSSGPIQALRNNRYSARRRGSPDISDRLTVLFDRAGEENRQFPRKKIMTMDATESPSTQASPARNNEANRRVPAIADGAPDSQDDDVSRLEQRMESIEARFQREILKVKRSADMELLAKNIIKTLRAIEFQLSSLQDETNRLKAKVSQLDEENRRLEAAFKLHAENSDRKIHVPDPPPASFWAVQDYDYGDDLVTDNDYTRRINEHFFQIVESQSKRLRRGTFGLQNDNEELYFGNPDEDATLIRYDDALLPHWVEFCIAMRKWQSSSIRGTIERTHPFCVYICNIELPAKVLQKLCECFMPGGLGHVEKFHLARNEFQGSDGIEFAHEIIQTNKKLTEICFERNPVDRGQDCQRLIDAIQRHPNISTCYLEGFCRGDRNGHDYLLNLLCKEGMRNVDFANCGVNTNGQSALFDIIMLHPSLVWLCLDENKLNDEDAIYLAHALQHNRTLETLLLKGNEFTSLGENVLKKVIYDDSTLNALDASNHVCTIKGLGIYSEGQYNVYRNEGDGDDKTCPKLCRARKIFHLLEERNNEGTNVYFMESEMGGDTLKVVPLALAAVQTYGQQKAKRGEWEDDHGCIGTIEDKAELSITYELMRSWHIYL</sequence>
<keyword evidence="5" id="KW-1185">Reference proteome</keyword>